<dbReference type="PROSITE" id="PS50889">
    <property type="entry name" value="S4"/>
    <property type="match status" value="1"/>
</dbReference>
<reference evidence="5 6" key="1">
    <citation type="journal article" date="2020" name="Biotechnol. Biofuels">
        <title>New insights from the biogas microbiome by comprehensive genome-resolved metagenomics of nearly 1600 species originating from multiple anaerobic digesters.</title>
        <authorList>
            <person name="Campanaro S."/>
            <person name="Treu L."/>
            <person name="Rodriguez-R L.M."/>
            <person name="Kovalovszki A."/>
            <person name="Ziels R.M."/>
            <person name="Maus I."/>
            <person name="Zhu X."/>
            <person name="Kougias P.G."/>
            <person name="Basile A."/>
            <person name="Luo G."/>
            <person name="Schluter A."/>
            <person name="Konstantinidis K.T."/>
            <person name="Angelidaki I."/>
        </authorList>
    </citation>
    <scope>NUCLEOTIDE SEQUENCE [LARGE SCALE GENOMIC DNA]</scope>
    <source>
        <strain evidence="5">AS05jafATM_89</strain>
    </source>
</reference>
<evidence type="ECO:0000256" key="2">
    <source>
        <dbReference type="ARBA" id="ARBA00023235"/>
    </source>
</evidence>
<evidence type="ECO:0000256" key="3">
    <source>
        <dbReference type="PROSITE-ProRule" id="PRU00182"/>
    </source>
</evidence>
<dbReference type="GO" id="GO:0000455">
    <property type="term" value="P:enzyme-directed rRNA pseudouridine synthesis"/>
    <property type="evidence" value="ECO:0007669"/>
    <property type="project" value="TreeGrafter"/>
</dbReference>
<evidence type="ECO:0000313" key="6">
    <source>
        <dbReference type="Proteomes" id="UP000576550"/>
    </source>
</evidence>
<comment type="similarity">
    <text evidence="1">Belongs to the pseudouridine synthase RluA family.</text>
</comment>
<dbReference type="PANTHER" id="PTHR21600">
    <property type="entry name" value="MITOCHONDRIAL RNA PSEUDOURIDINE SYNTHASE"/>
    <property type="match status" value="1"/>
</dbReference>
<dbReference type="InterPro" id="IPR006224">
    <property type="entry name" value="PsdUridine_synth_RluA-like_CS"/>
</dbReference>
<dbReference type="CDD" id="cd02869">
    <property type="entry name" value="PseudoU_synth_RluA_like"/>
    <property type="match status" value="1"/>
</dbReference>
<evidence type="ECO:0000256" key="1">
    <source>
        <dbReference type="ARBA" id="ARBA00010876"/>
    </source>
</evidence>
<keyword evidence="2" id="KW-0413">Isomerase</keyword>
<dbReference type="Gene3D" id="3.10.290.10">
    <property type="entry name" value="RNA-binding S4 domain"/>
    <property type="match status" value="1"/>
</dbReference>
<sequence>MEVVVSQEHVGKRADVFVLSYLQSEGFKALTRSALHKYWDNLVKVNDKDAKPSLKLKEGDRVDISKKLLLEYMEKEISETRILPQEGVLDIVFEDKYCIVLNKKAGVVVHPGSGNSENTLSNYVVWYLQNKEEYCKNIKRGGVVHRLDKGVSGLILFAKTLESQQFFQKQFETHKVEKLYRAKVEGKVFPAVLSELLVSKNISLKDEVAKLEENNFVCDKSWARVEGYIQRSNRNRMKMFFSPLKRSFGNGKLAVSYIKPLSKEELLIKIETGRMHQIRATLEYLGLNILGDTLYSTKYGQGGIPDKIELESILLSLENPDRERMTFKLC</sequence>
<evidence type="ECO:0000313" key="5">
    <source>
        <dbReference type="EMBL" id="HHX99125.1"/>
    </source>
</evidence>
<dbReference type="Proteomes" id="UP000576550">
    <property type="component" value="Unassembled WGS sequence"/>
</dbReference>
<dbReference type="Pfam" id="PF00849">
    <property type="entry name" value="PseudoU_synth_2"/>
    <property type="match status" value="1"/>
</dbReference>
<proteinExistence type="inferred from homology"/>
<comment type="caution">
    <text evidence="5">The sequence shown here is derived from an EMBL/GenBank/DDBJ whole genome shotgun (WGS) entry which is preliminary data.</text>
</comment>
<dbReference type="InterPro" id="IPR020103">
    <property type="entry name" value="PsdUridine_synth_cat_dom_sf"/>
</dbReference>
<accession>A0A832QBV2</accession>
<feature type="domain" description="Pseudouridine synthase RsuA/RluA-like" evidence="4">
    <location>
        <begin position="98"/>
        <end position="283"/>
    </location>
</feature>
<dbReference type="Gene3D" id="3.30.2350.10">
    <property type="entry name" value="Pseudouridine synthase"/>
    <property type="match status" value="1"/>
</dbReference>
<dbReference type="InterPro" id="IPR006145">
    <property type="entry name" value="PsdUridine_synth_RsuA/RluA"/>
</dbReference>
<dbReference type="AlphaFoldDB" id="A0A832QBV2"/>
<dbReference type="EMBL" id="DUTP01000001">
    <property type="protein sequence ID" value="HHX99125.1"/>
    <property type="molecule type" value="Genomic_DNA"/>
</dbReference>
<protein>
    <submittedName>
        <fullName evidence="5">RluA family pseudouridine synthase</fullName>
    </submittedName>
</protein>
<dbReference type="SUPFAM" id="SSF55120">
    <property type="entry name" value="Pseudouridine synthase"/>
    <property type="match status" value="1"/>
</dbReference>
<gene>
    <name evidence="5" type="ORF">GX533_00335</name>
</gene>
<dbReference type="PROSITE" id="PS01129">
    <property type="entry name" value="PSI_RLU"/>
    <property type="match status" value="1"/>
</dbReference>
<dbReference type="GO" id="GO:0140098">
    <property type="term" value="F:catalytic activity, acting on RNA"/>
    <property type="evidence" value="ECO:0007669"/>
    <property type="project" value="UniProtKB-ARBA"/>
</dbReference>
<dbReference type="PANTHER" id="PTHR21600:SF44">
    <property type="entry name" value="RIBOSOMAL LARGE SUBUNIT PSEUDOURIDINE SYNTHASE D"/>
    <property type="match status" value="1"/>
</dbReference>
<dbReference type="InterPro" id="IPR036986">
    <property type="entry name" value="S4_RNA-bd_sf"/>
</dbReference>
<dbReference type="InterPro" id="IPR050188">
    <property type="entry name" value="RluA_PseudoU_synthase"/>
</dbReference>
<keyword evidence="3" id="KW-0694">RNA-binding</keyword>
<evidence type="ECO:0000259" key="4">
    <source>
        <dbReference type="Pfam" id="PF00849"/>
    </source>
</evidence>
<organism evidence="5 6">
    <name type="scientific">Candidatus Dojkabacteria bacterium</name>
    <dbReference type="NCBI Taxonomy" id="2099670"/>
    <lineage>
        <taxon>Bacteria</taxon>
        <taxon>Candidatus Dojkabacteria</taxon>
    </lineage>
</organism>
<dbReference type="GO" id="GO:0003723">
    <property type="term" value="F:RNA binding"/>
    <property type="evidence" value="ECO:0007669"/>
    <property type="project" value="UniProtKB-KW"/>
</dbReference>
<dbReference type="GO" id="GO:0009982">
    <property type="term" value="F:pseudouridine synthase activity"/>
    <property type="evidence" value="ECO:0007669"/>
    <property type="project" value="InterPro"/>
</dbReference>
<name>A0A832QBV2_9BACT</name>